<sequence length="548" mass="63913">MEPLYLDLEKCDLEVTTVEEWLQRWSKIEMVLHEASAQAYRMTTEDITNSEALKNYRHLMNEITPRAKSAAYVLKQRLLSIHDLQMNVNMQELLRRFRCEIQLFHEENINLQSIINITAQEYMTLTGSMTIIHNGLVITIPEAESLLEDGDRHVREKVWRFVTHRRMEDKQNIDSLFLKLFHLRRALASNKDLPDYRAYRWMEMNRLDYNPDDCFQLHNSIELEIVPLWLKMIQKRKNQLGLSILRPWDMRAYPQNLSPLRPFTSVDRLQECIGYIFTELDPELSGLFKYICNGPLDLMARPGKAPGAYCYFLPISRHPYIFMNAVGTNQDIMTFLHETGHAFHALLSYHNHSLCWFTIDLPIEFAEVASQGLELLILPYLTSQHGGFYNEEEINQATFDELEGLIKSILWSTISDIFQHWLYVEASDNIEIDEINTKWAELINRFMPGIDWTGLEEVQRSDWHVVSHLFLIPFYMIEYAIAGVGALQLWEKAQHDLPATLEDYRTALSLGSSKSLPDLYAAAGIRLAFDQLTIGKLARLITQHLQLE</sequence>
<accession>A0A0P6YDE8</accession>
<reference evidence="8 9" key="1">
    <citation type="submission" date="2015-07" db="EMBL/GenBank/DDBJ databases">
        <title>Whole genome sequence of Herpetosiphon geysericola DSM 7119.</title>
        <authorList>
            <person name="Hemp J."/>
            <person name="Ward L.M."/>
            <person name="Pace L.A."/>
            <person name="Fischer W.W."/>
        </authorList>
    </citation>
    <scope>NUCLEOTIDE SEQUENCE [LARGE SCALE GENOMIC DNA]</scope>
    <source>
        <strain evidence="8 9">DSM 7119</strain>
    </source>
</reference>
<keyword evidence="5 6" id="KW-0482">Metalloprotease</keyword>
<dbReference type="PANTHER" id="PTHR11804:SF48">
    <property type="entry name" value="PUTATIVE-RELATED"/>
    <property type="match status" value="1"/>
</dbReference>
<dbReference type="GO" id="GO:0004222">
    <property type="term" value="F:metalloendopeptidase activity"/>
    <property type="evidence" value="ECO:0007669"/>
    <property type="project" value="InterPro"/>
</dbReference>
<keyword evidence="4 6" id="KW-0862">Zinc</keyword>
<evidence type="ECO:0000256" key="6">
    <source>
        <dbReference type="RuleBase" id="RU003435"/>
    </source>
</evidence>
<dbReference type="GO" id="GO:0006518">
    <property type="term" value="P:peptide metabolic process"/>
    <property type="evidence" value="ECO:0007669"/>
    <property type="project" value="TreeGrafter"/>
</dbReference>
<dbReference type="GO" id="GO:0006508">
    <property type="term" value="P:proteolysis"/>
    <property type="evidence" value="ECO:0007669"/>
    <property type="project" value="UniProtKB-KW"/>
</dbReference>
<keyword evidence="3 6" id="KW-0378">Hydrolase</keyword>
<evidence type="ECO:0000313" key="9">
    <source>
        <dbReference type="Proteomes" id="UP000050277"/>
    </source>
</evidence>
<dbReference type="EMBL" id="LGKP01000042">
    <property type="protein sequence ID" value="KPL80030.1"/>
    <property type="molecule type" value="Genomic_DNA"/>
</dbReference>
<dbReference type="Pfam" id="PF01432">
    <property type="entry name" value="Peptidase_M3"/>
    <property type="match status" value="1"/>
</dbReference>
<dbReference type="PANTHER" id="PTHR11804">
    <property type="entry name" value="PROTEASE M3 THIMET OLIGOPEPTIDASE-RELATED"/>
    <property type="match status" value="1"/>
</dbReference>
<evidence type="ECO:0000256" key="3">
    <source>
        <dbReference type="ARBA" id="ARBA00022801"/>
    </source>
</evidence>
<dbReference type="AlphaFoldDB" id="A0A0P6YDE8"/>
<evidence type="ECO:0000256" key="5">
    <source>
        <dbReference type="ARBA" id="ARBA00023049"/>
    </source>
</evidence>
<name>A0A0P6YDE8_9CHLR</name>
<evidence type="ECO:0000259" key="7">
    <source>
        <dbReference type="Pfam" id="PF01432"/>
    </source>
</evidence>
<keyword evidence="2 6" id="KW-0479">Metal-binding</keyword>
<dbReference type="Proteomes" id="UP000050277">
    <property type="component" value="Unassembled WGS sequence"/>
</dbReference>
<dbReference type="SUPFAM" id="SSF55486">
    <property type="entry name" value="Metalloproteases ('zincins'), catalytic domain"/>
    <property type="match status" value="1"/>
</dbReference>
<dbReference type="GO" id="GO:0046872">
    <property type="term" value="F:metal ion binding"/>
    <property type="evidence" value="ECO:0007669"/>
    <property type="project" value="UniProtKB-UniRule"/>
</dbReference>
<gene>
    <name evidence="8" type="ORF">SE18_25770</name>
</gene>
<dbReference type="Gene3D" id="1.10.1370.30">
    <property type="match status" value="1"/>
</dbReference>
<evidence type="ECO:0000313" key="8">
    <source>
        <dbReference type="EMBL" id="KPL80030.1"/>
    </source>
</evidence>
<dbReference type="InterPro" id="IPR001567">
    <property type="entry name" value="Pept_M3A_M3B_dom"/>
</dbReference>
<comment type="similarity">
    <text evidence="6">Belongs to the peptidase M3 family.</text>
</comment>
<keyword evidence="9" id="KW-1185">Reference proteome</keyword>
<evidence type="ECO:0000256" key="2">
    <source>
        <dbReference type="ARBA" id="ARBA00022723"/>
    </source>
</evidence>
<proteinExistence type="inferred from homology"/>
<evidence type="ECO:0000256" key="4">
    <source>
        <dbReference type="ARBA" id="ARBA00022833"/>
    </source>
</evidence>
<dbReference type="STRING" id="70996.SE18_25770"/>
<protein>
    <recommendedName>
        <fullName evidence="7">Peptidase M3A/M3B catalytic domain-containing protein</fullName>
    </recommendedName>
</protein>
<comment type="cofactor">
    <cofactor evidence="6">
        <name>Zn(2+)</name>
        <dbReference type="ChEBI" id="CHEBI:29105"/>
    </cofactor>
    <text evidence="6">Binds 1 zinc ion.</text>
</comment>
<comment type="caution">
    <text evidence="8">The sequence shown here is derived from an EMBL/GenBank/DDBJ whole genome shotgun (WGS) entry which is preliminary data.</text>
</comment>
<dbReference type="InterPro" id="IPR045090">
    <property type="entry name" value="Pept_M3A_M3B"/>
</dbReference>
<feature type="domain" description="Peptidase M3A/M3B catalytic" evidence="7">
    <location>
        <begin position="146"/>
        <end position="529"/>
    </location>
</feature>
<keyword evidence="1 6" id="KW-0645">Protease</keyword>
<organism evidence="8 9">
    <name type="scientific">Herpetosiphon geysericola</name>
    <dbReference type="NCBI Taxonomy" id="70996"/>
    <lineage>
        <taxon>Bacteria</taxon>
        <taxon>Bacillati</taxon>
        <taxon>Chloroflexota</taxon>
        <taxon>Chloroflexia</taxon>
        <taxon>Herpetosiphonales</taxon>
        <taxon>Herpetosiphonaceae</taxon>
        <taxon>Herpetosiphon</taxon>
    </lineage>
</organism>
<evidence type="ECO:0000256" key="1">
    <source>
        <dbReference type="ARBA" id="ARBA00022670"/>
    </source>
</evidence>